<dbReference type="PANTHER" id="PTHR10434:SF40">
    <property type="entry name" value="1-ACYL-SN-GLYCEROL-3-PHOSPHATE ACYLTRANSFERASE"/>
    <property type="match status" value="1"/>
</dbReference>
<gene>
    <name evidence="4" type="ORF">HMPREF0634_1124</name>
</gene>
<dbReference type="GO" id="GO:0006654">
    <property type="term" value="P:phosphatidic acid biosynthetic process"/>
    <property type="evidence" value="ECO:0007669"/>
    <property type="project" value="TreeGrafter"/>
</dbReference>
<dbReference type="CDD" id="cd07989">
    <property type="entry name" value="LPLAT_AGPAT-like"/>
    <property type="match status" value="1"/>
</dbReference>
<keyword evidence="5" id="KW-1185">Reference proteome</keyword>
<dbReference type="EMBL" id="ADGQ01000050">
    <property type="protein sequence ID" value="EFM64776.1"/>
    <property type="molecule type" value="Genomic_DNA"/>
</dbReference>
<dbReference type="InterPro" id="IPR002123">
    <property type="entry name" value="Plipid/glycerol_acylTrfase"/>
</dbReference>
<dbReference type="eggNOG" id="COG0204">
    <property type="taxonomic scope" value="Bacteria"/>
</dbReference>
<keyword evidence="2 4" id="KW-0012">Acyltransferase</keyword>
<dbReference type="GO" id="GO:0003841">
    <property type="term" value="F:1-acylglycerol-3-phosphate O-acyltransferase activity"/>
    <property type="evidence" value="ECO:0007669"/>
    <property type="project" value="TreeGrafter"/>
</dbReference>
<evidence type="ECO:0000313" key="5">
    <source>
        <dbReference type="Proteomes" id="UP000003244"/>
    </source>
</evidence>
<accession>E0E2Y5</accession>
<reference evidence="4 5" key="1">
    <citation type="submission" date="2010-08" db="EMBL/GenBank/DDBJ databases">
        <authorList>
            <person name="Harkins D.M."/>
            <person name="Madupu R."/>
            <person name="Durkin A.S."/>
            <person name="Torralba M."/>
            <person name="Methe B."/>
            <person name="Sutton G.G."/>
            <person name="Nelson K.E."/>
        </authorList>
    </citation>
    <scope>NUCLEOTIDE SEQUENCE [LARGE SCALE GENOMIC DNA]</scope>
    <source>
        <strain evidence="4 5">DSM 17678</strain>
    </source>
</reference>
<comment type="caution">
    <text evidence="4">The sequence shown here is derived from an EMBL/GenBank/DDBJ whole genome shotgun (WGS) entry which is preliminary data.</text>
</comment>
<evidence type="ECO:0000259" key="3">
    <source>
        <dbReference type="SMART" id="SM00563"/>
    </source>
</evidence>
<dbReference type="Proteomes" id="UP000003244">
    <property type="component" value="Unassembled WGS sequence"/>
</dbReference>
<dbReference type="RefSeq" id="WP_007789453.1">
    <property type="nucleotide sequence ID" value="NZ_ADGQ01000050.1"/>
</dbReference>
<evidence type="ECO:0000256" key="2">
    <source>
        <dbReference type="ARBA" id="ARBA00023315"/>
    </source>
</evidence>
<dbReference type="Pfam" id="PF01553">
    <property type="entry name" value="Acyltransferase"/>
    <property type="match status" value="1"/>
</dbReference>
<dbReference type="SUPFAM" id="SSF69593">
    <property type="entry name" value="Glycerol-3-phosphate (1)-acyltransferase"/>
    <property type="match status" value="1"/>
</dbReference>
<name>E0E2Y5_9FIRM</name>
<keyword evidence="1 4" id="KW-0808">Transferase</keyword>
<organism evidence="4 5">
    <name type="scientific">Peptostreptococcus stomatis DSM 17678</name>
    <dbReference type="NCBI Taxonomy" id="596315"/>
    <lineage>
        <taxon>Bacteria</taxon>
        <taxon>Bacillati</taxon>
        <taxon>Bacillota</taxon>
        <taxon>Clostridia</taxon>
        <taxon>Peptostreptococcales</taxon>
        <taxon>Peptostreptococcaceae</taxon>
        <taxon>Peptostreptococcus</taxon>
    </lineage>
</organism>
<dbReference type="STRING" id="596315.HMPREF0634_1124"/>
<evidence type="ECO:0000256" key="1">
    <source>
        <dbReference type="ARBA" id="ARBA00022679"/>
    </source>
</evidence>
<evidence type="ECO:0000313" key="4">
    <source>
        <dbReference type="EMBL" id="EFM64776.1"/>
    </source>
</evidence>
<sequence>MRFYNFACSIVRFLLAIFYRIEVIGQENIPDEGKYIIIANHKHYFDPLFMIGAVKNRRIIPVAKQELFRIPILRSLLNKVEVIPINRANPSLSTVKEILRQIKNGRVLGIFPEGTRCLDSNTFLPAKPGVALFSIKSKADIIPMSIITNYRPFSKVKVVIGQPIDMSNYYNTKVDKTEYPKISQEVFDKVIENFNDNKDGIKLI</sequence>
<dbReference type="PANTHER" id="PTHR10434">
    <property type="entry name" value="1-ACYL-SN-GLYCEROL-3-PHOSPHATE ACYLTRANSFERASE"/>
    <property type="match status" value="1"/>
</dbReference>
<dbReference type="AlphaFoldDB" id="E0E2Y5"/>
<protein>
    <submittedName>
        <fullName evidence="4">Acyltransferase</fullName>
    </submittedName>
</protein>
<dbReference type="GeneID" id="84800617"/>
<dbReference type="SMART" id="SM00563">
    <property type="entry name" value="PlsC"/>
    <property type="match status" value="1"/>
</dbReference>
<dbReference type="OrthoDB" id="9803035at2"/>
<proteinExistence type="predicted"/>
<feature type="domain" description="Phospholipid/glycerol acyltransferase" evidence="3">
    <location>
        <begin position="35"/>
        <end position="149"/>
    </location>
</feature>